<dbReference type="PANTHER" id="PTHR12848">
    <property type="entry name" value="REGULATORY-ASSOCIATED PROTEIN OF MTOR"/>
    <property type="match status" value="1"/>
</dbReference>
<reference evidence="5" key="1">
    <citation type="submission" date="2019-11" db="UniProtKB">
        <authorList>
            <consortium name="WormBaseParasite"/>
        </authorList>
    </citation>
    <scope>IDENTIFICATION</scope>
</reference>
<dbReference type="GO" id="GO:0031929">
    <property type="term" value="P:TOR signaling"/>
    <property type="evidence" value="ECO:0007669"/>
    <property type="project" value="InterPro"/>
</dbReference>
<dbReference type="GO" id="GO:0071230">
    <property type="term" value="P:cellular response to amino acid stimulus"/>
    <property type="evidence" value="ECO:0007669"/>
    <property type="project" value="TreeGrafter"/>
</dbReference>
<feature type="compositionally biased region" description="Polar residues" evidence="3">
    <location>
        <begin position="537"/>
        <end position="549"/>
    </location>
</feature>
<feature type="region of interest" description="Disordered" evidence="3">
    <location>
        <begin position="651"/>
        <end position="682"/>
    </location>
</feature>
<proteinExistence type="predicted"/>
<feature type="compositionally biased region" description="Pro residues" evidence="3">
    <location>
        <begin position="447"/>
        <end position="458"/>
    </location>
</feature>
<feature type="compositionally biased region" description="Acidic residues" evidence="3">
    <location>
        <begin position="578"/>
        <end position="605"/>
    </location>
</feature>
<feature type="region of interest" description="Disordered" evidence="3">
    <location>
        <begin position="442"/>
        <end position="510"/>
    </location>
</feature>
<dbReference type="InterPro" id="IPR029347">
    <property type="entry name" value="Raptor_N"/>
</dbReference>
<dbReference type="GO" id="GO:0031931">
    <property type="term" value="C:TORC1 complex"/>
    <property type="evidence" value="ECO:0007669"/>
    <property type="project" value="InterPro"/>
</dbReference>
<dbReference type="GO" id="GO:0005737">
    <property type="term" value="C:cytoplasm"/>
    <property type="evidence" value="ECO:0007669"/>
    <property type="project" value="TreeGrafter"/>
</dbReference>
<keyword evidence="1" id="KW-0853">WD repeat</keyword>
<dbReference type="InterPro" id="IPR004083">
    <property type="entry name" value="Raptor"/>
</dbReference>
<evidence type="ECO:0000313" key="5">
    <source>
        <dbReference type="WBParaSite" id="MCU_012012-RA"/>
    </source>
</evidence>
<dbReference type="WBParaSite" id="MCU_012012-RA">
    <property type="protein sequence ID" value="MCU_012012-RA"/>
    <property type="gene ID" value="MCU_012012"/>
</dbReference>
<evidence type="ECO:0000256" key="1">
    <source>
        <dbReference type="ARBA" id="ARBA00022574"/>
    </source>
</evidence>
<evidence type="ECO:0000256" key="3">
    <source>
        <dbReference type="SAM" id="MobiDB-lite"/>
    </source>
</evidence>
<dbReference type="GO" id="GO:0030674">
    <property type="term" value="F:protein-macromolecule adaptor activity"/>
    <property type="evidence" value="ECO:0007669"/>
    <property type="project" value="TreeGrafter"/>
</dbReference>
<dbReference type="AlphaFoldDB" id="A0A5K3FV06"/>
<dbReference type="SMART" id="SM01302">
    <property type="entry name" value="Raptor_N"/>
    <property type="match status" value="1"/>
</dbReference>
<feature type="compositionally biased region" description="Polar residues" evidence="3">
    <location>
        <begin position="472"/>
        <end position="498"/>
    </location>
</feature>
<dbReference type="PRINTS" id="PR01547">
    <property type="entry name" value="YEAST176DUF"/>
</dbReference>
<feature type="compositionally biased region" description="Low complexity" evidence="3">
    <location>
        <begin position="654"/>
        <end position="672"/>
    </location>
</feature>
<accession>A0A5K3FV06</accession>
<dbReference type="Pfam" id="PF14538">
    <property type="entry name" value="Raptor_N"/>
    <property type="match status" value="1"/>
</dbReference>
<dbReference type="GO" id="GO:0030307">
    <property type="term" value="P:positive regulation of cell growth"/>
    <property type="evidence" value="ECO:0007669"/>
    <property type="project" value="TreeGrafter"/>
</dbReference>
<keyword evidence="2" id="KW-0677">Repeat</keyword>
<feature type="compositionally biased region" description="Basic and acidic residues" evidence="3">
    <location>
        <begin position="567"/>
        <end position="577"/>
    </location>
</feature>
<feature type="domain" description="Raptor N-terminal CASPase-like" evidence="4">
    <location>
        <begin position="10"/>
        <end position="162"/>
    </location>
</feature>
<organism evidence="5">
    <name type="scientific">Mesocestoides corti</name>
    <name type="common">Flatworm</name>
    <dbReference type="NCBI Taxonomy" id="53468"/>
    <lineage>
        <taxon>Eukaryota</taxon>
        <taxon>Metazoa</taxon>
        <taxon>Spiralia</taxon>
        <taxon>Lophotrochozoa</taxon>
        <taxon>Platyhelminthes</taxon>
        <taxon>Cestoda</taxon>
        <taxon>Eucestoda</taxon>
        <taxon>Cyclophyllidea</taxon>
        <taxon>Mesocestoididae</taxon>
        <taxon>Mesocestoides</taxon>
    </lineage>
</organism>
<protein>
    <submittedName>
        <fullName evidence="5">Raptor_N domain-containing protein</fullName>
    </submittedName>
</protein>
<evidence type="ECO:0000256" key="2">
    <source>
        <dbReference type="ARBA" id="ARBA00022737"/>
    </source>
</evidence>
<dbReference type="PANTHER" id="PTHR12848:SF16">
    <property type="entry name" value="REGULATORY-ASSOCIATED PROTEIN OF MTOR"/>
    <property type="match status" value="1"/>
</dbReference>
<feature type="region of interest" description="Disordered" evidence="3">
    <location>
        <begin position="527"/>
        <end position="629"/>
    </location>
</feature>
<evidence type="ECO:0000259" key="4">
    <source>
        <dbReference type="SMART" id="SM01302"/>
    </source>
</evidence>
<dbReference type="GO" id="GO:0010506">
    <property type="term" value="P:regulation of autophagy"/>
    <property type="evidence" value="ECO:0007669"/>
    <property type="project" value="TreeGrafter"/>
</dbReference>
<name>A0A5K3FV06_MESCO</name>
<dbReference type="GO" id="GO:0009267">
    <property type="term" value="P:cellular response to starvation"/>
    <property type="evidence" value="ECO:0007669"/>
    <property type="project" value="TreeGrafter"/>
</dbReference>
<sequence length="784" mass="87786">MLHCYKPTLKIKTVNVALVICLNMDIDPPDVQKIPPFSRVEAWVDPSDAGYRVVELIGKNLQTQYERWQPKACYRQCLDPNLEEVKKICINLRRNARTDRILFHYNGHGVPRPTENGEIWVFNRTFTKYIPLSLFDLQRWLGAPSVYVIDCQNAGRVLRMYECFCQRRQIEMSNAPDGGGAMPAESLQHESVPGSFAHVYPQHSGIQPNTPIVSMDNTIMLCACQENEDLPQLAELPADLFTACLTTPIRTALKWHWLKYNKYFPGYIDEELLDRIPGTPGNRMSLLGEINWIFTAVTDTIAWCSFPPELFQKLFRQDLLVASIYRNYLLAERLMRAFGCHPCSWPKLKPTHNHHIWKAWDHSLDLLFHYLPQVLRDVEASPHTELHLPILVNNEDSTENCAAPANAATDTSPDLFQLTAANAQRLTAMLEQVEKQLLHRRKKRLDAPPPGYDEPAPPTSSARPASSHKSRQLSGPSGVSTTESHAKSTQSTATNRTASSDKHHQLKFVIEPSVEARTGWDLSRISEEKSGELPPSASAQSRSCPQLCNSGRKPPHATSDAVQAEDAQNHVCERCDSEEMEFSSSDIDDTEEEEEEDEEEEEEGDDHSPPPPPQNDPHVESNKQGPAGDPAATLAAAVALITAKNEFNLHQPPLASTPIQQQQPQTSLAAQQEPPPNRPQMTSARTVRSGLFAVAGSPSTLYSSASSSYFPRYAPLKQVNVELPPYQPHTPLVIAVDAATPDYRPSSFFTSQMTAFQACLRQTPTNCEKYQQRQTATLLPILLQ</sequence>